<evidence type="ECO:0000313" key="1">
    <source>
        <dbReference type="EMBL" id="CCY75576.1"/>
    </source>
</evidence>
<dbReference type="AlphaFoldDB" id="R5LR75"/>
<reference evidence="1" key="1">
    <citation type="submission" date="2012-11" db="EMBL/GenBank/DDBJ databases">
        <title>Dependencies among metagenomic species, viruses, plasmids and units of genetic variation.</title>
        <authorList>
            <person name="Nielsen H.B."/>
            <person name="Almeida M."/>
            <person name="Juncker A.S."/>
            <person name="Rasmussen S."/>
            <person name="Li J."/>
            <person name="Sunagawa S."/>
            <person name="Plichta D."/>
            <person name="Gautier L."/>
            <person name="Le Chatelier E."/>
            <person name="Peletier E."/>
            <person name="Bonde I."/>
            <person name="Nielsen T."/>
            <person name="Manichanh C."/>
            <person name="Arumugam M."/>
            <person name="Batto J."/>
            <person name="Santos M.B.Q.D."/>
            <person name="Blom N."/>
            <person name="Borruel N."/>
            <person name="Burgdorf K.S."/>
            <person name="Boumezbeur F."/>
            <person name="Casellas F."/>
            <person name="Dore J."/>
            <person name="Guarner F."/>
            <person name="Hansen T."/>
            <person name="Hildebrand F."/>
            <person name="Kaas R.S."/>
            <person name="Kennedy S."/>
            <person name="Kristiansen K."/>
            <person name="Kultima J.R."/>
            <person name="Leonard P."/>
            <person name="Levenez F."/>
            <person name="Lund O."/>
            <person name="Moumen B."/>
            <person name="Le Paslier D."/>
            <person name="Pons N."/>
            <person name="Pedersen O."/>
            <person name="Prifti E."/>
            <person name="Qin J."/>
            <person name="Raes J."/>
            <person name="Tap J."/>
            <person name="Tims S."/>
            <person name="Ussery D.W."/>
            <person name="Yamada T."/>
            <person name="MetaHit consortium"/>
            <person name="Renault P."/>
            <person name="Sicheritz-Ponten T."/>
            <person name="Bork P."/>
            <person name="Wang J."/>
            <person name="Brunak S."/>
            <person name="Ehrlich S.D."/>
        </authorList>
    </citation>
    <scope>NUCLEOTIDE SEQUENCE [LARGE SCALE GENOMIC DNA]</scope>
</reference>
<dbReference type="Proteomes" id="UP000018300">
    <property type="component" value="Unassembled WGS sequence"/>
</dbReference>
<accession>R5LR75</accession>
<organism evidence="1 2">
    <name type="scientific">Eshraghiella crossota CAG:259</name>
    <dbReference type="NCBI Taxonomy" id="1263062"/>
    <lineage>
        <taxon>Bacteria</taxon>
        <taxon>Bacillati</taxon>
        <taxon>Bacillota</taxon>
        <taxon>Clostridia</taxon>
        <taxon>Lachnospirales</taxon>
        <taxon>Lachnospiraceae</taxon>
        <taxon>Eshraghiella</taxon>
    </lineage>
</organism>
<name>R5LR75_9FIRM</name>
<evidence type="ECO:0000313" key="2">
    <source>
        <dbReference type="Proteomes" id="UP000018300"/>
    </source>
</evidence>
<protein>
    <submittedName>
        <fullName evidence="1">Uncharacterized protein</fullName>
    </submittedName>
</protein>
<gene>
    <name evidence="1" type="ORF">BN569_01580</name>
</gene>
<proteinExistence type="predicted"/>
<comment type="caution">
    <text evidence="1">The sequence shown here is derived from an EMBL/GenBank/DDBJ whole genome shotgun (WGS) entry which is preliminary data.</text>
</comment>
<sequence length="210" mass="23848">MATPIDITGSVYDEATSTYTVHVPYDPEGKYELPEGVVMDTTDIESNETEDGIYNYAGYEDGVINYRTPGYVKVRLTAVRDDGYKVYTPVYLLIDIDESNETEDGIYNYAGYEEGVINYRTPGYVKARLTAVRDDGYRIYTPVYLLIDIDNTPEFRADNNKFYDNNVIIEKSGDLVAGVTLKNKKSWNGLNLSCKYDNSERIITNFMTIT</sequence>
<dbReference type="EMBL" id="CAYU010000015">
    <property type="protein sequence ID" value="CCY75576.1"/>
    <property type="molecule type" value="Genomic_DNA"/>
</dbReference>